<accession>A0AAD1XYB5</accession>
<evidence type="ECO:0000313" key="3">
    <source>
        <dbReference type="EMBL" id="CAI2381330.1"/>
    </source>
</evidence>
<gene>
    <name evidence="3" type="ORF">ECRASSUSDP1_LOCUS22784</name>
</gene>
<feature type="region of interest" description="Disordered" evidence="1">
    <location>
        <begin position="880"/>
        <end position="912"/>
    </location>
</feature>
<comment type="caution">
    <text evidence="3">The sequence shown here is derived from an EMBL/GenBank/DDBJ whole genome shotgun (WGS) entry which is preliminary data.</text>
</comment>
<keyword evidence="2" id="KW-1133">Transmembrane helix</keyword>
<dbReference type="EMBL" id="CAMPGE010023382">
    <property type="protein sequence ID" value="CAI2381330.1"/>
    <property type="molecule type" value="Genomic_DNA"/>
</dbReference>
<feature type="transmembrane region" description="Helical" evidence="2">
    <location>
        <begin position="751"/>
        <end position="774"/>
    </location>
</feature>
<keyword evidence="2" id="KW-0812">Transmembrane</keyword>
<dbReference type="Proteomes" id="UP001295684">
    <property type="component" value="Unassembled WGS sequence"/>
</dbReference>
<evidence type="ECO:0000256" key="1">
    <source>
        <dbReference type="SAM" id="MobiDB-lite"/>
    </source>
</evidence>
<sequence>MVLCVVWTNVCKDGDQDVGAAVSGSFGVAGYTQVYLLDIFEDHQKSLLYFVGYQNPGSTPYETIIYKSDHNLSKLQVVTYNIYCVYFSMIINPNGDFLYILDMTTDSIIEIKTADLTIARELSVSTAQVNYDTNMQLSTYFYFSVRINMVFETCRWDMSTTNLNCLSFGADAHSNFVPISDDLLFFASIDTVADQYYLVNYNFSDSSNFVWKKSIPCPTSSCESKKSYSIKEFTNFIAVQIQTSGLPKGKRLILVDSDSTKIFKEFKCIDSSSYSTARLLYKGQELMYHSGRIYSNNTFFFARSSVNNIDQLREFEEDAPIFMPITSDYQVSDITTSSPNLTSSFKTLLISTSTSITENDITSTTDPTFTTYVALWNQDHIQSVQSNSSVQVDFTWACAQSGNYTDISFSLVPTSSNTIPEWVQMDAAKQELHLNTTPKLTEEKTFYFSLEISFNTEVHHKRFEITVEECNIMNCEVCQLSSPDLCETCTTDYEATDGQKSCSEITSMPGATEAAAAMVTSSVVLASASSMLSLTSINSIFSIMNSMQLGVLLPLVPDYISPKVLDFLSSMGFTMFSFDFIKFKDIPFVEAISNWVSYPQSDEYLNSLGLRSGSSIVNYLSLMAVIILVGAIHLCIFGCYLCTENSKHKKCNKFLGALLKFLTFNIYIRIFIQAFSFTTLSIFSELYMFNLSTTVTKVSLGLCIVFGICTSVLFILSFIMYAKSFPEFDKKKYWPCVEYFNGIKPTKFSKLYSSLFMLLRLLLSSLLIFGATVSGSTKGTYFYLLNIVYGLYLIGVRPFENPQDSVIEIINQTMFCCLSVPLSWLNTKESWTPFYESYYTTIFMVSPAICSLVCMIFLVKSIVISIIKWKRNKAKNNVVPKKPSPECITHQRRAEHAQDRAPPVSGHSSSISKSNLKMIHAPATKNYRKRKLDRARKVKIGPRI</sequence>
<feature type="transmembrane region" description="Helical" evidence="2">
    <location>
        <begin position="654"/>
        <end position="678"/>
    </location>
</feature>
<feature type="transmembrane region" description="Helical" evidence="2">
    <location>
        <begin position="619"/>
        <end position="642"/>
    </location>
</feature>
<feature type="transmembrane region" description="Helical" evidence="2">
    <location>
        <begin position="837"/>
        <end position="867"/>
    </location>
</feature>
<feature type="transmembrane region" description="Helical" evidence="2">
    <location>
        <begin position="698"/>
        <end position="722"/>
    </location>
</feature>
<protein>
    <submittedName>
        <fullName evidence="3">Uncharacterized protein</fullName>
    </submittedName>
</protein>
<dbReference type="AlphaFoldDB" id="A0AAD1XYB5"/>
<evidence type="ECO:0000313" key="4">
    <source>
        <dbReference type="Proteomes" id="UP001295684"/>
    </source>
</evidence>
<proteinExistence type="predicted"/>
<keyword evidence="4" id="KW-1185">Reference proteome</keyword>
<evidence type="ECO:0000256" key="2">
    <source>
        <dbReference type="SAM" id="Phobius"/>
    </source>
</evidence>
<keyword evidence="2" id="KW-0472">Membrane</keyword>
<organism evidence="3 4">
    <name type="scientific">Euplotes crassus</name>
    <dbReference type="NCBI Taxonomy" id="5936"/>
    <lineage>
        <taxon>Eukaryota</taxon>
        <taxon>Sar</taxon>
        <taxon>Alveolata</taxon>
        <taxon>Ciliophora</taxon>
        <taxon>Intramacronucleata</taxon>
        <taxon>Spirotrichea</taxon>
        <taxon>Hypotrichia</taxon>
        <taxon>Euplotida</taxon>
        <taxon>Euplotidae</taxon>
        <taxon>Moneuplotes</taxon>
    </lineage>
</organism>
<name>A0AAD1XYB5_EUPCR</name>
<reference evidence="3" key="1">
    <citation type="submission" date="2023-07" db="EMBL/GenBank/DDBJ databases">
        <authorList>
            <consortium name="AG Swart"/>
            <person name="Singh M."/>
            <person name="Singh A."/>
            <person name="Seah K."/>
            <person name="Emmerich C."/>
        </authorList>
    </citation>
    <scope>NUCLEOTIDE SEQUENCE</scope>
    <source>
        <strain evidence="3">DP1</strain>
    </source>
</reference>